<dbReference type="InterPro" id="IPR057291">
    <property type="entry name" value="CHX17_2nd"/>
</dbReference>
<dbReference type="Pfam" id="PF23259">
    <property type="entry name" value="CHX17_C"/>
    <property type="match status" value="1"/>
</dbReference>
<evidence type="ECO:0000256" key="9">
    <source>
        <dbReference type="ARBA" id="ARBA00038341"/>
    </source>
</evidence>
<reference evidence="14" key="1">
    <citation type="submission" date="2021-01" db="UniProtKB">
        <authorList>
            <consortium name="EnsemblPlants"/>
        </authorList>
    </citation>
    <scope>IDENTIFICATION</scope>
</reference>
<keyword evidence="2" id="KW-0813">Transport</keyword>
<keyword evidence="5" id="KW-0630">Potassium</keyword>
<evidence type="ECO:0000256" key="7">
    <source>
        <dbReference type="ARBA" id="ARBA00023065"/>
    </source>
</evidence>
<feature type="transmembrane region" description="Helical" evidence="10">
    <location>
        <begin position="365"/>
        <end position="389"/>
    </location>
</feature>
<dbReference type="GO" id="GO:0006885">
    <property type="term" value="P:regulation of pH"/>
    <property type="evidence" value="ECO:0007669"/>
    <property type="project" value="TreeGrafter"/>
</dbReference>
<dbReference type="Gene3D" id="3.40.50.12370">
    <property type="match status" value="1"/>
</dbReference>
<dbReference type="GO" id="GO:0016020">
    <property type="term" value="C:membrane"/>
    <property type="evidence" value="ECO:0007669"/>
    <property type="project" value="UniProtKB-SubCell"/>
</dbReference>
<dbReference type="InterPro" id="IPR006153">
    <property type="entry name" value="Cation/H_exchanger_TM"/>
</dbReference>
<dbReference type="Proteomes" id="UP000594263">
    <property type="component" value="Unplaced"/>
</dbReference>
<evidence type="ECO:0000256" key="6">
    <source>
        <dbReference type="ARBA" id="ARBA00022989"/>
    </source>
</evidence>
<dbReference type="EnsemblPlants" id="Kaladp0024s0712.1.v1.1">
    <property type="protein sequence ID" value="Kaladp0024s0712.1.v1.1"/>
    <property type="gene ID" value="Kaladp0024s0712.v1.1"/>
</dbReference>
<evidence type="ECO:0000313" key="14">
    <source>
        <dbReference type="EnsemblPlants" id="Kaladp0024s0712.1.v1.1"/>
    </source>
</evidence>
<dbReference type="PANTHER" id="PTHR32468">
    <property type="entry name" value="CATION/H + ANTIPORTER"/>
    <property type="match status" value="1"/>
</dbReference>
<feature type="domain" description="Cation/H(+) antiporter C-terminal" evidence="13">
    <location>
        <begin position="642"/>
        <end position="783"/>
    </location>
</feature>
<keyword evidence="4 10" id="KW-0812">Transmembrane</keyword>
<sequence>MNSSLTDLAKNIDPSAGATESFQILGNISSICSPADLITSYGVFSRANPFIYSLPLLLIELTVSSGLILVSKQILKPLGQPLIVSQILVGFMLGPTVLGHIQRLTGLILPIQRFVILDSLSTFGGMFYFFLIGLQMDPNLVKKLDKRAVYMGASSISAGMLLGMPFALFIKNMSLVDVEVARSLPFVALLESLTMFPVMVQYLSELRIVNSDFGRMAISCSVVTNVITFLLSGAILLKRTSGPRSHYLLHEIFSAAMLCLIIIVLIRPICLLSIRHTRVGNPLHEDLIFAMCLTVLATGFLGQAFGLHYVFGPFVLGLAIPGGPPLGSALFQKLDYMTNWFFMPLYFHKVGQVIDLSSVGLKNYLVIQLVALVSVGGKILGTFLAAVLCKMPAKDAVAFGLIMTAQGVMDLGLLGTMRRTHLIGIEGFIVACSSMMLVTAVVSPIIIRLCDPSKRYIGFMKRTVTQMRPDSTLRVLVCVHEQENVPAAINLLDTFNLAPLMVIILHLVELIGRSSPVLITHDPAKYKRLSDETDPSEKIVRAFLNYARTSCRQIYIQAYTSISPHKTMHDDVCSLALNKATLIVVPFHRTCDGMGRSLSSRDNMRAVNRNVLDKAPCSVAILVDRGMLTSSRALLENWTCYRVAVLFLGGADDREALAIGARMAAHPSISLTLIRLVDGSSLGPGGHLLDEEVVSGFRRDMEENPRLVYIEYEVADGAGTVAVIRSMEEAYQIVIVGRRHDSRSPLLLGLQDWWEGAELGAIGEIMASPDFRGRTTILVVQQQIDPEDEHEVGYVTATASEEMQQHESEKQPILMSDLYDFRQR</sequence>
<feature type="transmembrane region" description="Helical" evidence="10">
    <location>
        <begin position="428"/>
        <end position="450"/>
    </location>
</feature>
<dbReference type="InterPro" id="IPR038770">
    <property type="entry name" value="Na+/solute_symporter_sf"/>
</dbReference>
<protein>
    <submittedName>
        <fullName evidence="14">Uncharacterized protein</fullName>
    </submittedName>
</protein>
<evidence type="ECO:0000256" key="3">
    <source>
        <dbReference type="ARBA" id="ARBA00022538"/>
    </source>
</evidence>
<dbReference type="Pfam" id="PF23256">
    <property type="entry name" value="CHX17_2nd"/>
    <property type="match status" value="1"/>
</dbReference>
<dbReference type="Pfam" id="PF00999">
    <property type="entry name" value="Na_H_Exchanger"/>
    <property type="match status" value="1"/>
</dbReference>
<evidence type="ECO:0000259" key="11">
    <source>
        <dbReference type="Pfam" id="PF00999"/>
    </source>
</evidence>
<evidence type="ECO:0000256" key="4">
    <source>
        <dbReference type="ARBA" id="ARBA00022692"/>
    </source>
</evidence>
<dbReference type="GO" id="GO:0015297">
    <property type="term" value="F:antiporter activity"/>
    <property type="evidence" value="ECO:0007669"/>
    <property type="project" value="InterPro"/>
</dbReference>
<evidence type="ECO:0000256" key="2">
    <source>
        <dbReference type="ARBA" id="ARBA00022448"/>
    </source>
</evidence>
<evidence type="ECO:0000313" key="15">
    <source>
        <dbReference type="Proteomes" id="UP000594263"/>
    </source>
</evidence>
<feature type="transmembrane region" description="Helical" evidence="10">
    <location>
        <begin position="114"/>
        <end position="136"/>
    </location>
</feature>
<dbReference type="InterPro" id="IPR057290">
    <property type="entry name" value="CHX17_C"/>
</dbReference>
<dbReference type="OMA" id="IHEHENV"/>
<feature type="domain" description="Cation/H(+) antiporter central" evidence="12">
    <location>
        <begin position="500"/>
        <end position="628"/>
    </location>
</feature>
<feature type="transmembrane region" description="Helical" evidence="10">
    <location>
        <begin position="396"/>
        <end position="416"/>
    </location>
</feature>
<feature type="transmembrane region" description="Helical" evidence="10">
    <location>
        <begin position="247"/>
        <end position="266"/>
    </location>
</feature>
<feature type="transmembrane region" description="Helical" evidence="10">
    <location>
        <begin position="216"/>
        <end position="235"/>
    </location>
</feature>
<comment type="subcellular location">
    <subcellularLocation>
        <location evidence="1">Membrane</location>
        <topology evidence="1">Multi-pass membrane protein</topology>
    </subcellularLocation>
</comment>
<proteinExistence type="inferred from homology"/>
<feature type="transmembrane region" description="Helical" evidence="10">
    <location>
        <begin position="287"/>
        <end position="311"/>
    </location>
</feature>
<evidence type="ECO:0000256" key="5">
    <source>
        <dbReference type="ARBA" id="ARBA00022958"/>
    </source>
</evidence>
<evidence type="ECO:0000259" key="12">
    <source>
        <dbReference type="Pfam" id="PF23256"/>
    </source>
</evidence>
<keyword evidence="7" id="KW-0406">Ion transport</keyword>
<dbReference type="Gramene" id="Kaladp0024s0712.1.v1.1">
    <property type="protein sequence ID" value="Kaladp0024s0712.1.v1.1"/>
    <property type="gene ID" value="Kaladp0024s0712.v1.1"/>
</dbReference>
<evidence type="ECO:0000256" key="8">
    <source>
        <dbReference type="ARBA" id="ARBA00023136"/>
    </source>
</evidence>
<keyword evidence="6 10" id="KW-1133">Transmembrane helix</keyword>
<accession>A0A7N0T766</accession>
<evidence type="ECO:0000259" key="13">
    <source>
        <dbReference type="Pfam" id="PF23259"/>
    </source>
</evidence>
<dbReference type="PANTHER" id="PTHR32468:SF114">
    <property type="entry name" value="CATION_H+ EXCHANGER DOMAIN-CONTAINING PROTEIN"/>
    <property type="match status" value="1"/>
</dbReference>
<feature type="transmembrane region" description="Helical" evidence="10">
    <location>
        <begin position="50"/>
        <end position="70"/>
    </location>
</feature>
<name>A0A7N0T766_KALFE</name>
<organism evidence="14 15">
    <name type="scientific">Kalanchoe fedtschenkoi</name>
    <name type="common">Lavender scallops</name>
    <name type="synonym">South American air plant</name>
    <dbReference type="NCBI Taxonomy" id="63787"/>
    <lineage>
        <taxon>Eukaryota</taxon>
        <taxon>Viridiplantae</taxon>
        <taxon>Streptophyta</taxon>
        <taxon>Embryophyta</taxon>
        <taxon>Tracheophyta</taxon>
        <taxon>Spermatophyta</taxon>
        <taxon>Magnoliopsida</taxon>
        <taxon>eudicotyledons</taxon>
        <taxon>Gunneridae</taxon>
        <taxon>Pentapetalae</taxon>
        <taxon>Saxifragales</taxon>
        <taxon>Crassulaceae</taxon>
        <taxon>Kalanchoe</taxon>
    </lineage>
</organism>
<keyword evidence="3" id="KW-0633">Potassium transport</keyword>
<feature type="transmembrane region" description="Helical" evidence="10">
    <location>
        <begin position="182"/>
        <end position="204"/>
    </location>
</feature>
<dbReference type="AlphaFoldDB" id="A0A7N0T766"/>
<feature type="transmembrane region" description="Helical" evidence="10">
    <location>
        <begin position="82"/>
        <end position="102"/>
    </location>
</feature>
<dbReference type="InterPro" id="IPR050794">
    <property type="entry name" value="CPA2_transporter"/>
</dbReference>
<evidence type="ECO:0000256" key="10">
    <source>
        <dbReference type="SAM" id="Phobius"/>
    </source>
</evidence>
<comment type="similarity">
    <text evidence="9">Belongs to the monovalent cation:proton antiporter 2 (CPA2) transporter (TC 2.A.37) family. CHX (TC 2.A.37.4) subfamily.</text>
</comment>
<dbReference type="GO" id="GO:0012505">
    <property type="term" value="C:endomembrane system"/>
    <property type="evidence" value="ECO:0007669"/>
    <property type="project" value="TreeGrafter"/>
</dbReference>
<feature type="transmembrane region" description="Helical" evidence="10">
    <location>
        <begin position="148"/>
        <end position="170"/>
    </location>
</feature>
<keyword evidence="15" id="KW-1185">Reference proteome</keyword>
<dbReference type="GO" id="GO:1902600">
    <property type="term" value="P:proton transmembrane transport"/>
    <property type="evidence" value="ECO:0007669"/>
    <property type="project" value="InterPro"/>
</dbReference>
<feature type="domain" description="Cation/H+ exchanger transmembrane" evidence="11">
    <location>
        <begin position="68"/>
        <end position="447"/>
    </location>
</feature>
<dbReference type="GO" id="GO:0006813">
    <property type="term" value="P:potassium ion transport"/>
    <property type="evidence" value="ECO:0007669"/>
    <property type="project" value="UniProtKB-KW"/>
</dbReference>
<keyword evidence="8 10" id="KW-0472">Membrane</keyword>
<evidence type="ECO:0000256" key="1">
    <source>
        <dbReference type="ARBA" id="ARBA00004141"/>
    </source>
</evidence>
<dbReference type="Gene3D" id="1.20.1530.20">
    <property type="match status" value="1"/>
</dbReference>